<gene>
    <name evidence="2" type="ORF">BN869_000014218_1</name>
</gene>
<feature type="non-terminal residue" evidence="2">
    <location>
        <position position="1"/>
    </location>
</feature>
<evidence type="ECO:0000313" key="2">
    <source>
        <dbReference type="EMBL" id="CEO58160.1"/>
    </source>
</evidence>
<reference evidence="2" key="1">
    <citation type="submission" date="2015-01" db="EMBL/GenBank/DDBJ databases">
        <authorList>
            <person name="Durling Mikael"/>
        </authorList>
    </citation>
    <scope>NUCLEOTIDE SEQUENCE</scope>
</reference>
<name>A0A0B7KT17_BIOOC</name>
<organism evidence="2">
    <name type="scientific">Bionectria ochroleuca</name>
    <name type="common">Gliocladium roseum</name>
    <dbReference type="NCBI Taxonomy" id="29856"/>
    <lineage>
        <taxon>Eukaryota</taxon>
        <taxon>Fungi</taxon>
        <taxon>Dikarya</taxon>
        <taxon>Ascomycota</taxon>
        <taxon>Pezizomycotina</taxon>
        <taxon>Sordariomycetes</taxon>
        <taxon>Hypocreomycetidae</taxon>
        <taxon>Hypocreales</taxon>
        <taxon>Bionectriaceae</taxon>
        <taxon>Clonostachys</taxon>
    </lineage>
</organism>
<proteinExistence type="predicted"/>
<accession>A0A0B7KT17</accession>
<feature type="compositionally biased region" description="Polar residues" evidence="1">
    <location>
        <begin position="365"/>
        <end position="380"/>
    </location>
</feature>
<dbReference type="EMBL" id="CDPU01000417">
    <property type="protein sequence ID" value="CEO58160.1"/>
    <property type="molecule type" value="Genomic_DNA"/>
</dbReference>
<protein>
    <submittedName>
        <fullName evidence="2">Uncharacterized protein</fullName>
    </submittedName>
</protein>
<sequence length="552" mass="60528">EQQYVKTRQSAKIGTQLVKHLEKLKDDTVKDDHGLELESILHTFQAQQTSAEWLAELYRRYVSFRRRQINPAHSETGYGDRERVLRRQEIFCQLLSLVVDGLEPKWGVCASLVYNALEETKFKASGVYNSMKRGGYVHAADLIVKTLLGRKEILIPKDTPVLNPAFFIICVMDIPPEKAFADIKTARLGRYDILEEVRKRRADLSELGLECGKIPLSALLERQSKLKSSMSENNCVTICFDETSSSEEDQFRSINHTAGSLNQAREESPVFASTGANPRSGLEAQFTSAEAEILSYNNQIPQFNATPATNYGLTNQRADEVSPARDPGPPHDQLSPLFTPSSFAGTNADAERGPETPSRLPSDEMSVQNAIEHSSPTHSDTATQTGSSGGAGQGVDYLPFQGIRTNFDDSTTEVNNLSSVVTSNCPDAVDSHKQRRVLPPIEQLLHIADNQSQELPSLLFSEPRVENVFENEILCVPTEHSGATCLPGSVPVGPTAAPVLNSSEGLEAVGATSPGDVSLLLADMCTVTQGGEFIWDMSDPRLCDGELPIDFF</sequence>
<evidence type="ECO:0000256" key="1">
    <source>
        <dbReference type="SAM" id="MobiDB-lite"/>
    </source>
</evidence>
<dbReference type="AlphaFoldDB" id="A0A0B7KT17"/>
<feature type="region of interest" description="Disordered" evidence="1">
    <location>
        <begin position="259"/>
        <end position="279"/>
    </location>
</feature>
<feature type="compositionally biased region" description="Polar residues" evidence="1">
    <location>
        <begin position="336"/>
        <end position="345"/>
    </location>
</feature>
<feature type="region of interest" description="Disordered" evidence="1">
    <location>
        <begin position="317"/>
        <end position="395"/>
    </location>
</feature>